<reference evidence="2 3" key="1">
    <citation type="submission" date="2019-07" db="EMBL/GenBank/DDBJ databases">
        <authorList>
            <person name="Kim J."/>
        </authorList>
    </citation>
    <scope>NUCLEOTIDE SEQUENCE [LARGE SCALE GENOMIC DNA]</scope>
    <source>
        <strain evidence="2 3">N4</strain>
    </source>
</reference>
<evidence type="ECO:0000259" key="1">
    <source>
        <dbReference type="PROSITE" id="PS50188"/>
    </source>
</evidence>
<dbReference type="AlphaFoldDB" id="A0A559IEM2"/>
<proteinExistence type="predicted"/>
<dbReference type="PROSITE" id="PS50188">
    <property type="entry name" value="B302_SPRY"/>
    <property type="match status" value="1"/>
</dbReference>
<evidence type="ECO:0000313" key="3">
    <source>
        <dbReference type="Proteomes" id="UP000318102"/>
    </source>
</evidence>
<organism evidence="2 3">
    <name type="scientific">Paenibacillus agilis</name>
    <dbReference type="NCBI Taxonomy" id="3020863"/>
    <lineage>
        <taxon>Bacteria</taxon>
        <taxon>Bacillati</taxon>
        <taxon>Bacillota</taxon>
        <taxon>Bacilli</taxon>
        <taxon>Bacillales</taxon>
        <taxon>Paenibacillaceae</taxon>
        <taxon>Paenibacillus</taxon>
    </lineage>
</organism>
<sequence length="466" mass="53214">MFNPIVPIYHSTTITNQGFVIYHSTTASNANHSTFVLDNNPNTTWVSGGTKQTAWLNILFPAGVPYVLKKFSLSSPIDMVGTDKMPTNFRVYGINMSMRKLHDAYSVFSSGTVEEPLWFACDLLLEVNEGAGFWSPSETKEWFLKNPKEKPYSGFVIFMTGKQGAWLGSNEFSIRDMQVYDYSPEKDRSLIKREIDKKHISIEKRIETPFGGLSIFDRNETRKDFPVQTRYTNVKLLWNADTRFSDSLSTIGEEEYNSGKWYMEYRVNNRADADIAVGWRSKYSFQFERNWDSDNIQFSGQGIIAGVNHRADNLQMTRGFNYLIDERIGIAFDIDNNLIEIFYDGISQGELKTRDLPKPLIPFVVGGASNADISLFPEPKYTPRGYRNIITKRMYEEIVVELPEHVKLEDFTAYGVKSGEVVDFDKPYNKVRTFPSAKEVIPNGNGVVHSFSINSSSESITRLRID</sequence>
<accession>A0A559IEM2</accession>
<dbReference type="SUPFAM" id="SSF49899">
    <property type="entry name" value="Concanavalin A-like lectins/glucanases"/>
    <property type="match status" value="1"/>
</dbReference>
<dbReference type="Proteomes" id="UP000318102">
    <property type="component" value="Unassembled WGS sequence"/>
</dbReference>
<dbReference type="OrthoDB" id="9862066at2"/>
<comment type="caution">
    <text evidence="2">The sequence shown here is derived from an EMBL/GenBank/DDBJ whole genome shotgun (WGS) entry which is preliminary data.</text>
</comment>
<keyword evidence="3" id="KW-1185">Reference proteome</keyword>
<evidence type="ECO:0000313" key="2">
    <source>
        <dbReference type="EMBL" id="TVX86095.1"/>
    </source>
</evidence>
<dbReference type="InterPro" id="IPR013320">
    <property type="entry name" value="ConA-like_dom_sf"/>
</dbReference>
<dbReference type="RefSeq" id="WP_144994926.1">
    <property type="nucleotide sequence ID" value="NZ_VNJK01000006.1"/>
</dbReference>
<dbReference type="EMBL" id="VNJK01000006">
    <property type="protein sequence ID" value="TVX86095.1"/>
    <property type="molecule type" value="Genomic_DNA"/>
</dbReference>
<dbReference type="Gene3D" id="2.60.120.920">
    <property type="match status" value="1"/>
</dbReference>
<dbReference type="InterPro" id="IPR043136">
    <property type="entry name" value="B30.2/SPRY_sf"/>
</dbReference>
<gene>
    <name evidence="2" type="ORF">FPZ44_24475</name>
</gene>
<protein>
    <recommendedName>
        <fullName evidence="1">B30.2/SPRY domain-containing protein</fullName>
    </recommendedName>
</protein>
<name>A0A559IEM2_9BACL</name>
<dbReference type="InterPro" id="IPR001870">
    <property type="entry name" value="B30.2/SPRY"/>
</dbReference>
<feature type="domain" description="B30.2/SPRY" evidence="1">
    <location>
        <begin position="194"/>
        <end position="382"/>
    </location>
</feature>